<dbReference type="GO" id="GO:0009055">
    <property type="term" value="F:electron transfer activity"/>
    <property type="evidence" value="ECO:0007669"/>
    <property type="project" value="InterPro"/>
</dbReference>
<evidence type="ECO:0000313" key="21">
    <source>
        <dbReference type="EMBL" id="AJF22912.1"/>
    </source>
</evidence>
<evidence type="ECO:0000256" key="5">
    <source>
        <dbReference type="ARBA" id="ARBA00009433"/>
    </source>
</evidence>
<dbReference type="GO" id="GO:0022904">
    <property type="term" value="P:respiratory electron transport chain"/>
    <property type="evidence" value="ECO:0007669"/>
    <property type="project" value="TreeGrafter"/>
</dbReference>
<gene>
    <name evidence="21" type="primary">sdh2</name>
</gene>
<dbReference type="GO" id="GO:0006099">
    <property type="term" value="P:tricarboxylic acid cycle"/>
    <property type="evidence" value="ECO:0007669"/>
    <property type="project" value="UniProtKB-UniPathway"/>
</dbReference>
<name>A0A0B5GFX5_STALP</name>
<evidence type="ECO:0000256" key="14">
    <source>
        <dbReference type="ARBA" id="ARBA00023004"/>
    </source>
</evidence>
<evidence type="ECO:0000256" key="9">
    <source>
        <dbReference type="ARBA" id="ARBA00022532"/>
    </source>
</evidence>
<dbReference type="GO" id="GO:0051537">
    <property type="term" value="F:2 iron, 2 sulfur cluster binding"/>
    <property type="evidence" value="ECO:0007669"/>
    <property type="project" value="UniProtKB-KW"/>
</dbReference>
<dbReference type="Gene3D" id="3.10.20.30">
    <property type="match status" value="1"/>
</dbReference>
<dbReference type="InterPro" id="IPR012675">
    <property type="entry name" value="Beta-grasp_dom_sf"/>
</dbReference>
<evidence type="ECO:0000256" key="7">
    <source>
        <dbReference type="ARBA" id="ARBA00022448"/>
    </source>
</evidence>
<evidence type="ECO:0000256" key="3">
    <source>
        <dbReference type="ARBA" id="ARBA00004443"/>
    </source>
</evidence>
<dbReference type="FunFam" id="1.10.1060.10:FF:000001">
    <property type="entry name" value="Succinate dehydrogenase iron-sulfur subunit SdhB"/>
    <property type="match status" value="1"/>
</dbReference>
<dbReference type="GeneID" id="22976075"/>
<comment type="cofactor">
    <cofactor evidence="2">
        <name>[4Fe-4S] cluster</name>
        <dbReference type="ChEBI" id="CHEBI:49883"/>
    </cofactor>
</comment>
<dbReference type="GO" id="GO:0008177">
    <property type="term" value="F:succinate dehydrogenase (quinone) activity"/>
    <property type="evidence" value="ECO:0007669"/>
    <property type="project" value="UniProtKB-EC"/>
</dbReference>
<keyword evidence="15" id="KW-0411">Iron-sulfur</keyword>
<evidence type="ECO:0000256" key="1">
    <source>
        <dbReference type="ARBA" id="ARBA00001927"/>
    </source>
</evidence>
<evidence type="ECO:0000256" key="15">
    <source>
        <dbReference type="ARBA" id="ARBA00023014"/>
    </source>
</evidence>
<dbReference type="Gene3D" id="1.10.1060.10">
    <property type="entry name" value="Alpha-helical ferredoxin"/>
    <property type="match status" value="1"/>
</dbReference>
<evidence type="ECO:0000256" key="17">
    <source>
        <dbReference type="ARBA" id="ARBA00033304"/>
    </source>
</evidence>
<dbReference type="UniPathway" id="UPA00223">
    <property type="reaction ID" value="UER01006"/>
</dbReference>
<dbReference type="PANTHER" id="PTHR11921">
    <property type="entry name" value="SUCCINATE DEHYDROGENASE IRON-SULFUR PROTEIN"/>
    <property type="match status" value="1"/>
</dbReference>
<feature type="domain" description="4Fe-4S ferredoxin-type" evidence="20">
    <location>
        <begin position="153"/>
        <end position="183"/>
    </location>
</feature>
<evidence type="ECO:0000256" key="6">
    <source>
        <dbReference type="ARBA" id="ARBA00012792"/>
    </source>
</evidence>
<keyword evidence="16" id="KW-0003">3Fe-4S</keyword>
<dbReference type="Pfam" id="PF13085">
    <property type="entry name" value="Fer2_3"/>
    <property type="match status" value="1"/>
</dbReference>
<evidence type="ECO:0000256" key="18">
    <source>
        <dbReference type="ARBA" id="ARBA00034078"/>
    </source>
</evidence>
<evidence type="ECO:0000256" key="19">
    <source>
        <dbReference type="ARBA" id="ARBA00049220"/>
    </source>
</evidence>
<dbReference type="EC" id="1.3.5.1" evidence="6"/>
<keyword evidence="21" id="KW-0496">Mitochondrion</keyword>
<dbReference type="PROSITE" id="PS00198">
    <property type="entry name" value="4FE4S_FER_1"/>
    <property type="match status" value="1"/>
</dbReference>
<dbReference type="InterPro" id="IPR004489">
    <property type="entry name" value="Succ_DH/fum_Rdtase_Fe-S"/>
</dbReference>
<dbReference type="PANTHER" id="PTHR11921:SF29">
    <property type="entry name" value="SUCCINATE DEHYDROGENASE [UBIQUINONE] IRON-SULFUR SUBUNIT, MITOCHONDRIAL"/>
    <property type="match status" value="1"/>
</dbReference>
<dbReference type="GO" id="GO:0051538">
    <property type="term" value="F:3 iron, 4 sulfur cluster binding"/>
    <property type="evidence" value="ECO:0007669"/>
    <property type="project" value="UniProtKB-KW"/>
</dbReference>
<geneLocation type="mitochondrion" evidence="21"/>
<dbReference type="InterPro" id="IPR017900">
    <property type="entry name" value="4Fe4S_Fe_S_CS"/>
</dbReference>
<dbReference type="NCBIfam" id="TIGR00384">
    <property type="entry name" value="dhsB"/>
    <property type="match status" value="1"/>
</dbReference>
<keyword evidence="8" id="KW-0004">4Fe-4S</keyword>
<keyword evidence="14" id="KW-0408">Iron</keyword>
<dbReference type="GO" id="GO:0005743">
    <property type="term" value="C:mitochondrial inner membrane"/>
    <property type="evidence" value="ECO:0007669"/>
    <property type="project" value="UniProtKB-SubCell"/>
</dbReference>
<protein>
    <recommendedName>
        <fullName evidence="6">succinate dehydrogenase</fullName>
        <ecNumber evidence="6">1.3.5.1</ecNumber>
    </recommendedName>
    <alternativeName>
        <fullName evidence="17">Iron-sulfur subunit of complex II</fullName>
    </alternativeName>
</protein>
<dbReference type="PROSITE" id="PS51379">
    <property type="entry name" value="4FE4S_FER_2"/>
    <property type="match status" value="1"/>
</dbReference>
<evidence type="ECO:0000259" key="20">
    <source>
        <dbReference type="PROSITE" id="PS51379"/>
    </source>
</evidence>
<dbReference type="SUPFAM" id="SSF54292">
    <property type="entry name" value="2Fe-2S ferredoxin-like"/>
    <property type="match status" value="1"/>
</dbReference>
<evidence type="ECO:0000256" key="10">
    <source>
        <dbReference type="ARBA" id="ARBA00022714"/>
    </source>
</evidence>
<dbReference type="InterPro" id="IPR017896">
    <property type="entry name" value="4Fe4S_Fe-S-bd"/>
</dbReference>
<dbReference type="AlphaFoldDB" id="A0A0B5GFX5"/>
<comment type="cofactor">
    <cofactor evidence="18">
        <name>[2Fe-2S] cluster</name>
        <dbReference type="ChEBI" id="CHEBI:190135"/>
    </cofactor>
</comment>
<dbReference type="SUPFAM" id="SSF46548">
    <property type="entry name" value="alpha-helical ferredoxin"/>
    <property type="match status" value="1"/>
</dbReference>
<dbReference type="GO" id="GO:0051539">
    <property type="term" value="F:4 iron, 4 sulfur cluster binding"/>
    <property type="evidence" value="ECO:0007669"/>
    <property type="project" value="UniProtKB-KW"/>
</dbReference>
<sequence>MRYDPFINNIPYMQTWFLASADRLPMMLDNLFFFKKNNDESFSFRRSCREGICGSCAMNINGLNTLACTYKLSTNIYNTYYIFPLPHMPIIKDLIVCMKHFYEQHKSINPFLIVNSFFSFGSAFQQASISSYSLSLECIISVSDKENYQSKKDRFLLDGLYECILCACCSTSCPSYWWNKDKYLGPAVLLQAYRWIIDSRDSGLFNRLSMLNDTYKLYRCHTILNCSQVCPKHLSPAAAISNIKTLISM</sequence>
<evidence type="ECO:0000256" key="4">
    <source>
        <dbReference type="ARBA" id="ARBA00004788"/>
    </source>
</evidence>
<keyword evidence="9" id="KW-0816">Tricarboxylic acid cycle</keyword>
<dbReference type="InterPro" id="IPR050573">
    <property type="entry name" value="SDH/FRD_Iron-Sulfur"/>
</dbReference>
<comment type="cofactor">
    <cofactor evidence="1">
        <name>[3Fe-4S] cluster</name>
        <dbReference type="ChEBI" id="CHEBI:21137"/>
    </cofactor>
</comment>
<evidence type="ECO:0000256" key="16">
    <source>
        <dbReference type="ARBA" id="ARBA00023291"/>
    </source>
</evidence>
<evidence type="ECO:0000256" key="12">
    <source>
        <dbReference type="ARBA" id="ARBA00022982"/>
    </source>
</evidence>
<dbReference type="InterPro" id="IPR025192">
    <property type="entry name" value="Succ_DH/fum_Rdtase_N"/>
</dbReference>
<keyword evidence="13 21" id="KW-0560">Oxidoreductase</keyword>
<comment type="pathway">
    <text evidence="4">Carbohydrate metabolism; tricarboxylic acid cycle; fumarate from succinate (eukaryal route): step 1/1.</text>
</comment>
<dbReference type="GO" id="GO:0046872">
    <property type="term" value="F:metal ion binding"/>
    <property type="evidence" value="ECO:0007669"/>
    <property type="project" value="UniProtKB-KW"/>
</dbReference>
<evidence type="ECO:0000256" key="8">
    <source>
        <dbReference type="ARBA" id="ARBA00022485"/>
    </source>
</evidence>
<dbReference type="Pfam" id="PF13534">
    <property type="entry name" value="Fer4_17"/>
    <property type="match status" value="1"/>
</dbReference>
<reference evidence="21" key="1">
    <citation type="journal article" date="2014" name="Nucleic Acids Res.">
        <title>Widespread occurrence of organelle genome-encoded 5S rRNAs including permuted molecules.</title>
        <authorList>
            <person name="Valach M."/>
            <person name="Burger G."/>
            <person name="Gray M.W."/>
            <person name="Lang B.F."/>
        </authorList>
    </citation>
    <scope>NUCLEOTIDE SEQUENCE</scope>
    <source>
        <strain evidence="21">ATCC 50324</strain>
    </source>
</reference>
<organism evidence="21">
    <name type="scientific">Stachyamoeba lipophora</name>
    <dbReference type="NCBI Taxonomy" id="463046"/>
    <lineage>
        <taxon>Eukaryota</taxon>
        <taxon>Discoba</taxon>
        <taxon>Heterolobosea</taxon>
        <taxon>Tetramitia</taxon>
        <taxon>Eutetramitia</taxon>
        <taxon>Gruberellidae</taxon>
        <taxon>Stachyamoeba</taxon>
    </lineage>
</organism>
<dbReference type="InterPro" id="IPR036010">
    <property type="entry name" value="2Fe-2S_ferredoxin-like_sf"/>
</dbReference>
<dbReference type="InterPro" id="IPR006058">
    <property type="entry name" value="2Fe2S_fd_BS"/>
</dbReference>
<dbReference type="InterPro" id="IPR009051">
    <property type="entry name" value="Helical_ferredxn"/>
</dbReference>
<evidence type="ECO:0000256" key="13">
    <source>
        <dbReference type="ARBA" id="ARBA00023002"/>
    </source>
</evidence>
<dbReference type="EMBL" id="KP165388">
    <property type="protein sequence ID" value="AJF22912.1"/>
    <property type="molecule type" value="Genomic_DNA"/>
</dbReference>
<evidence type="ECO:0000256" key="11">
    <source>
        <dbReference type="ARBA" id="ARBA00022723"/>
    </source>
</evidence>
<keyword evidence="12" id="KW-0249">Electron transport</keyword>
<dbReference type="PROSITE" id="PS00197">
    <property type="entry name" value="2FE2S_FER_1"/>
    <property type="match status" value="1"/>
</dbReference>
<keyword evidence="11" id="KW-0479">Metal-binding</keyword>
<comment type="catalytic activity">
    <reaction evidence="19">
        <text>a quinone + succinate = fumarate + a quinol</text>
        <dbReference type="Rhea" id="RHEA:40523"/>
        <dbReference type="ChEBI" id="CHEBI:24646"/>
        <dbReference type="ChEBI" id="CHEBI:29806"/>
        <dbReference type="ChEBI" id="CHEBI:30031"/>
        <dbReference type="ChEBI" id="CHEBI:132124"/>
        <dbReference type="EC" id="1.3.5.1"/>
    </reaction>
</comment>
<accession>A0A0B5GFX5</accession>
<comment type="subcellular location">
    <subcellularLocation>
        <location evidence="3">Mitochondrion inner membrane</location>
        <topology evidence="3">Peripheral membrane protein</topology>
        <orientation evidence="3">Matrix side</orientation>
    </subcellularLocation>
</comment>
<keyword evidence="10" id="KW-0001">2Fe-2S</keyword>
<keyword evidence="7" id="KW-0813">Transport</keyword>
<evidence type="ECO:0000256" key="2">
    <source>
        <dbReference type="ARBA" id="ARBA00001966"/>
    </source>
</evidence>
<dbReference type="RefSeq" id="YP_009118118.1">
    <property type="nucleotide sequence ID" value="NC_026312.1"/>
</dbReference>
<proteinExistence type="inferred from homology"/>
<comment type="similarity">
    <text evidence="5">Belongs to the succinate dehydrogenase/fumarate reductase iron-sulfur protein family.</text>
</comment>